<protein>
    <submittedName>
        <fullName evidence="2">Uncharacterized protein</fullName>
    </submittedName>
</protein>
<feature type="transmembrane region" description="Helical" evidence="1">
    <location>
        <begin position="202"/>
        <end position="226"/>
    </location>
</feature>
<sequence length="264" mass="28846">MSSILGAAKVAQGRFSFYVSLQLTSVLAPGVCVVAEVAFFASRTADAKIVKNLGHSTVLVSLIVALAVIAIGYVVGYVCRELGFKVVSLLERLPPFRLRDDSATALAQLVGPVRYGEFLETHPYLAALEEEDRRLGERRWIGGYHRDSLTYERFVYAKAWLKNHAAGFSVDSTESEINILTATLVPIGFGAVDLTVVTAPQAWLIVLAALLAVVLWAVVLSSVLRLRRSERWESLRNLLLDHSMRRAIAEYAPPPESARGGPPA</sequence>
<dbReference type="RefSeq" id="WP_151593603.1">
    <property type="nucleotide sequence ID" value="NZ_WBMS02000008.1"/>
</dbReference>
<evidence type="ECO:0000256" key="1">
    <source>
        <dbReference type="SAM" id="Phobius"/>
    </source>
</evidence>
<evidence type="ECO:0000313" key="3">
    <source>
        <dbReference type="Proteomes" id="UP000462055"/>
    </source>
</evidence>
<evidence type="ECO:0000313" key="2">
    <source>
        <dbReference type="EMBL" id="MWA01075.1"/>
    </source>
</evidence>
<organism evidence="2 3">
    <name type="scientific">Actinomadura physcomitrii</name>
    <dbReference type="NCBI Taxonomy" id="2650748"/>
    <lineage>
        <taxon>Bacteria</taxon>
        <taxon>Bacillati</taxon>
        <taxon>Actinomycetota</taxon>
        <taxon>Actinomycetes</taxon>
        <taxon>Streptosporangiales</taxon>
        <taxon>Thermomonosporaceae</taxon>
        <taxon>Actinomadura</taxon>
    </lineage>
</organism>
<dbReference type="AlphaFoldDB" id="A0A6I4M9H0"/>
<feature type="transmembrane region" description="Helical" evidence="1">
    <location>
        <begin position="53"/>
        <end position="75"/>
    </location>
</feature>
<gene>
    <name evidence="2" type="ORF">F8568_011935</name>
</gene>
<dbReference type="EMBL" id="WBMS02000008">
    <property type="protein sequence ID" value="MWA01075.1"/>
    <property type="molecule type" value="Genomic_DNA"/>
</dbReference>
<keyword evidence="3" id="KW-1185">Reference proteome</keyword>
<accession>A0A6I4M9H0</accession>
<feature type="transmembrane region" description="Helical" evidence="1">
    <location>
        <begin position="15"/>
        <end position="41"/>
    </location>
</feature>
<comment type="caution">
    <text evidence="2">The sequence shown here is derived from an EMBL/GenBank/DDBJ whole genome shotgun (WGS) entry which is preliminary data.</text>
</comment>
<keyword evidence="1" id="KW-0812">Transmembrane</keyword>
<dbReference type="Proteomes" id="UP000462055">
    <property type="component" value="Unassembled WGS sequence"/>
</dbReference>
<keyword evidence="1" id="KW-1133">Transmembrane helix</keyword>
<reference evidence="2" key="1">
    <citation type="submission" date="2019-12" db="EMBL/GenBank/DDBJ databases">
        <title>Actinomadura physcomitrii sp. nov., a novel actinomycete isolated from moss [Physcomitrium sphaericum (Ludw) Fuernr].</title>
        <authorList>
            <person name="Zhuang X."/>
        </authorList>
    </citation>
    <scope>NUCLEOTIDE SEQUENCE [LARGE SCALE GENOMIC DNA]</scope>
    <source>
        <strain evidence="2">LD22</strain>
    </source>
</reference>
<keyword evidence="1" id="KW-0472">Membrane</keyword>
<proteinExistence type="predicted"/>
<name>A0A6I4M9H0_9ACTN</name>